<evidence type="ECO:0000313" key="2">
    <source>
        <dbReference type="EMBL" id="AKJ65486.1"/>
    </source>
</evidence>
<dbReference type="PANTHER" id="PTHR43762">
    <property type="entry name" value="L-GULONOLACTONE OXIDASE"/>
    <property type="match status" value="1"/>
</dbReference>
<dbReference type="Pfam" id="PF01565">
    <property type="entry name" value="FAD_binding_4"/>
    <property type="match status" value="1"/>
</dbReference>
<reference evidence="2 3" key="2">
    <citation type="journal article" date="2016" name="ISME J.">
        <title>Characterization of the first cultured representative of Verrucomicrobia subdivision 5 indicates the proposal of a novel phylum.</title>
        <authorList>
            <person name="Spring S."/>
            <person name="Bunk B."/>
            <person name="Sproer C."/>
            <person name="Schumann P."/>
            <person name="Rohde M."/>
            <person name="Tindall B.J."/>
            <person name="Klenk H.P."/>
        </authorList>
    </citation>
    <scope>NUCLEOTIDE SEQUENCE [LARGE SCALE GENOMIC DNA]</scope>
    <source>
        <strain evidence="2 3">L21-Fru-AB</strain>
    </source>
</reference>
<keyword evidence="2" id="KW-0560">Oxidoreductase</keyword>
<accession>A0A0G3EG95</accession>
<proteinExistence type="predicted"/>
<name>A0A0G3EG95_9BACT</name>
<dbReference type="PROSITE" id="PS51387">
    <property type="entry name" value="FAD_PCMH"/>
    <property type="match status" value="1"/>
</dbReference>
<dbReference type="RefSeq" id="WP_096335079.1">
    <property type="nucleotide sequence ID" value="NZ_CP010904.1"/>
</dbReference>
<dbReference type="GO" id="GO:0071949">
    <property type="term" value="F:FAD binding"/>
    <property type="evidence" value="ECO:0007669"/>
    <property type="project" value="InterPro"/>
</dbReference>
<dbReference type="PANTHER" id="PTHR43762:SF1">
    <property type="entry name" value="D-ARABINONO-1,4-LACTONE OXIDASE"/>
    <property type="match status" value="1"/>
</dbReference>
<dbReference type="EMBL" id="CP010904">
    <property type="protein sequence ID" value="AKJ65486.1"/>
    <property type="molecule type" value="Genomic_DNA"/>
</dbReference>
<dbReference type="EC" id="1.-.-.-" evidence="2"/>
<dbReference type="InterPro" id="IPR036318">
    <property type="entry name" value="FAD-bd_PCMH-like_sf"/>
</dbReference>
<dbReference type="InterPro" id="IPR016169">
    <property type="entry name" value="FAD-bd_PCMH_sub2"/>
</dbReference>
<organism evidence="2 3">
    <name type="scientific">Kiritimatiella glycovorans</name>
    <dbReference type="NCBI Taxonomy" id="1307763"/>
    <lineage>
        <taxon>Bacteria</taxon>
        <taxon>Pseudomonadati</taxon>
        <taxon>Kiritimatiellota</taxon>
        <taxon>Kiritimatiellia</taxon>
        <taxon>Kiritimatiellales</taxon>
        <taxon>Kiritimatiellaceae</taxon>
        <taxon>Kiritimatiella</taxon>
    </lineage>
</organism>
<feature type="domain" description="FAD-binding PCMH-type" evidence="1">
    <location>
        <begin position="10"/>
        <end position="176"/>
    </location>
</feature>
<dbReference type="PATRIC" id="fig|1609981.3.peg.2351"/>
<dbReference type="Gene3D" id="3.30.465.10">
    <property type="match status" value="1"/>
</dbReference>
<dbReference type="SUPFAM" id="SSF56176">
    <property type="entry name" value="FAD-binding/transporter-associated domain-like"/>
    <property type="match status" value="1"/>
</dbReference>
<keyword evidence="3" id="KW-1185">Reference proteome</keyword>
<evidence type="ECO:0000259" key="1">
    <source>
        <dbReference type="PROSITE" id="PS51387"/>
    </source>
</evidence>
<sequence length="445" mass="49551">MPRISNWGRYPSVEAAMHEFEDAGQLAETLSGLDSAIPRGNGRCYGDSALAPAMISTLRYNRLLSFDEATGELRCQSGVLLSDILDVFVPRGWFLPVTPGTKRITVGGAIAADVHGKSHHVDGSFSRHVRELEIMLPDGSVKRCSRSENADLFRLTCGGMGLTGVILSASFRLRPVESAYIREETIRAPNLAAIMDLFEESSGWTHSVAWIDCLSTGARLGRSLMMRGEHAGAAELPTERERRAPLSLKPGREMNVPFTFPNFALNRLTMKAFNFAYYHRMIANRRLRITDYNRFFYPLDAVRNWNRIYGSRGFTQYQFVLPKAAGRAGLERILHRIAKSGMGSFLAVLKLFGPQDDPLSFPMEGYTLALDFAIRPALFPLLDELDAMVAEYGGRLYLAKDARMSRAMFMKTYPAAASYRRALAMLHEGGTRLASLQSDRIGLTD</sequence>
<reference evidence="3" key="1">
    <citation type="submission" date="2015-02" db="EMBL/GenBank/DDBJ databases">
        <title>Description and complete genome sequence of the first cultured representative of the subdivision 5 of the Verrucomicrobia phylum.</title>
        <authorList>
            <person name="Spring S."/>
            <person name="Bunk B."/>
            <person name="Sproer C."/>
            <person name="Klenk H.-P."/>
        </authorList>
    </citation>
    <scope>NUCLEOTIDE SEQUENCE [LARGE SCALE GENOMIC DNA]</scope>
    <source>
        <strain evidence="3">L21-Fru-AB</strain>
    </source>
</reference>
<dbReference type="KEGG" id="vbl:L21SP4_02259"/>
<dbReference type="InterPro" id="IPR016166">
    <property type="entry name" value="FAD-bd_PCMH"/>
</dbReference>
<dbReference type="Proteomes" id="UP000035268">
    <property type="component" value="Chromosome"/>
</dbReference>
<dbReference type="InterPro" id="IPR010031">
    <property type="entry name" value="FAD_lactone_oxidase-like"/>
</dbReference>
<dbReference type="OrthoDB" id="9768764at2"/>
<protein>
    <submittedName>
        <fullName evidence="2">Putative decaprenylphosphoryl-beta-D-ribose oxidase</fullName>
        <ecNumber evidence="2">1.-.-.-</ecNumber>
    </submittedName>
</protein>
<evidence type="ECO:0000313" key="3">
    <source>
        <dbReference type="Proteomes" id="UP000035268"/>
    </source>
</evidence>
<dbReference type="AlphaFoldDB" id="A0A0G3EG95"/>
<gene>
    <name evidence="2" type="primary">dprE1</name>
    <name evidence="2" type="ORF">L21SP4_02259</name>
</gene>
<dbReference type="STRING" id="1307763.L21SP4_02259"/>
<dbReference type="InterPro" id="IPR006094">
    <property type="entry name" value="Oxid_FAD_bind_N"/>
</dbReference>
<dbReference type="GO" id="GO:0016899">
    <property type="term" value="F:oxidoreductase activity, acting on the CH-OH group of donors, oxygen as acceptor"/>
    <property type="evidence" value="ECO:0007669"/>
    <property type="project" value="InterPro"/>
</dbReference>